<dbReference type="AlphaFoldDB" id="A0AAD7I942"/>
<reference evidence="6" key="1">
    <citation type="submission" date="2023-03" db="EMBL/GenBank/DDBJ databases">
        <title>Massive genome expansion in bonnet fungi (Mycena s.s.) driven by repeated elements and novel gene families across ecological guilds.</title>
        <authorList>
            <consortium name="Lawrence Berkeley National Laboratory"/>
            <person name="Harder C.B."/>
            <person name="Miyauchi S."/>
            <person name="Viragh M."/>
            <person name="Kuo A."/>
            <person name="Thoen E."/>
            <person name="Andreopoulos B."/>
            <person name="Lu D."/>
            <person name="Skrede I."/>
            <person name="Drula E."/>
            <person name="Henrissat B."/>
            <person name="Morin E."/>
            <person name="Kohler A."/>
            <person name="Barry K."/>
            <person name="LaButti K."/>
            <person name="Morin E."/>
            <person name="Salamov A."/>
            <person name="Lipzen A."/>
            <person name="Mereny Z."/>
            <person name="Hegedus B."/>
            <person name="Baldrian P."/>
            <person name="Stursova M."/>
            <person name="Weitz H."/>
            <person name="Taylor A."/>
            <person name="Grigoriev I.V."/>
            <person name="Nagy L.G."/>
            <person name="Martin F."/>
            <person name="Kauserud H."/>
        </authorList>
    </citation>
    <scope>NUCLEOTIDE SEQUENCE</scope>
    <source>
        <strain evidence="6">CBHHK188m</strain>
    </source>
</reference>
<accession>A0AAD7I942</accession>
<sequence>MAVAVALGRPGINGLLVVRQVVLSFVLPSISGPLIYLTSSKGIMPNLYVLASL</sequence>
<name>A0AAD7I942_9AGAR</name>
<keyword evidence="3 5" id="KW-1133">Transmembrane helix</keyword>
<evidence type="ECO:0000256" key="2">
    <source>
        <dbReference type="ARBA" id="ARBA00022692"/>
    </source>
</evidence>
<dbReference type="GO" id="GO:0016020">
    <property type="term" value="C:membrane"/>
    <property type="evidence" value="ECO:0007669"/>
    <property type="project" value="UniProtKB-SubCell"/>
</dbReference>
<evidence type="ECO:0000256" key="4">
    <source>
        <dbReference type="ARBA" id="ARBA00023136"/>
    </source>
</evidence>
<organism evidence="6 7">
    <name type="scientific">Mycena maculata</name>
    <dbReference type="NCBI Taxonomy" id="230809"/>
    <lineage>
        <taxon>Eukaryota</taxon>
        <taxon>Fungi</taxon>
        <taxon>Dikarya</taxon>
        <taxon>Basidiomycota</taxon>
        <taxon>Agaricomycotina</taxon>
        <taxon>Agaricomycetes</taxon>
        <taxon>Agaricomycetidae</taxon>
        <taxon>Agaricales</taxon>
        <taxon>Marasmiineae</taxon>
        <taxon>Mycenaceae</taxon>
        <taxon>Mycena</taxon>
    </lineage>
</organism>
<keyword evidence="7" id="KW-1185">Reference proteome</keyword>
<dbReference type="Proteomes" id="UP001215280">
    <property type="component" value="Unassembled WGS sequence"/>
</dbReference>
<evidence type="ECO:0000313" key="6">
    <source>
        <dbReference type="EMBL" id="KAJ7737821.1"/>
    </source>
</evidence>
<dbReference type="GO" id="GO:0046873">
    <property type="term" value="F:metal ion transmembrane transporter activity"/>
    <property type="evidence" value="ECO:0007669"/>
    <property type="project" value="InterPro"/>
</dbReference>
<feature type="transmembrane region" description="Helical" evidence="5">
    <location>
        <begin position="17"/>
        <end position="37"/>
    </location>
</feature>
<gene>
    <name evidence="6" type="ORF">DFH07DRAFT_841921</name>
</gene>
<protein>
    <submittedName>
        <fullName evidence="6">Uncharacterized protein</fullName>
    </submittedName>
</protein>
<evidence type="ECO:0000313" key="7">
    <source>
        <dbReference type="Proteomes" id="UP001215280"/>
    </source>
</evidence>
<dbReference type="EMBL" id="JARJLG010000141">
    <property type="protein sequence ID" value="KAJ7737821.1"/>
    <property type="molecule type" value="Genomic_DNA"/>
</dbReference>
<dbReference type="Pfam" id="PF01566">
    <property type="entry name" value="Nramp"/>
    <property type="match status" value="1"/>
</dbReference>
<comment type="caution">
    <text evidence="6">The sequence shown here is derived from an EMBL/GenBank/DDBJ whole genome shotgun (WGS) entry which is preliminary data.</text>
</comment>
<proteinExistence type="predicted"/>
<evidence type="ECO:0000256" key="1">
    <source>
        <dbReference type="ARBA" id="ARBA00004141"/>
    </source>
</evidence>
<evidence type="ECO:0000256" key="3">
    <source>
        <dbReference type="ARBA" id="ARBA00022989"/>
    </source>
</evidence>
<keyword evidence="4 5" id="KW-0472">Membrane</keyword>
<keyword evidence="2 5" id="KW-0812">Transmembrane</keyword>
<comment type="subcellular location">
    <subcellularLocation>
        <location evidence="1">Membrane</location>
        <topology evidence="1">Multi-pass membrane protein</topology>
    </subcellularLocation>
</comment>
<dbReference type="InterPro" id="IPR001046">
    <property type="entry name" value="NRAMP_fam"/>
</dbReference>
<evidence type="ECO:0000256" key="5">
    <source>
        <dbReference type="SAM" id="Phobius"/>
    </source>
</evidence>